<dbReference type="RefSeq" id="WP_247201277.1">
    <property type="nucleotide sequence ID" value="NZ_JALKCG010000005.1"/>
</dbReference>
<evidence type="ECO:0000256" key="2">
    <source>
        <dbReference type="ARBA" id="ARBA00023002"/>
    </source>
</evidence>
<comment type="caution">
    <text evidence="4">The sequence shown here is derived from an EMBL/GenBank/DDBJ whole genome shotgun (WGS) entry which is preliminary data.</text>
</comment>
<dbReference type="PANTHER" id="PTHR43757:SF11">
    <property type="entry name" value="SARCOSINE DEHYDROGENASE"/>
    <property type="match status" value="1"/>
</dbReference>
<gene>
    <name evidence="4" type="ORF">MWN33_12855</name>
</gene>
<evidence type="ECO:0000256" key="1">
    <source>
        <dbReference type="ARBA" id="ARBA00008609"/>
    </source>
</evidence>
<feature type="domain" description="Rhodanese" evidence="3">
    <location>
        <begin position="643"/>
        <end position="690"/>
    </location>
</feature>
<dbReference type="InterPro" id="IPR006222">
    <property type="entry name" value="GCVT_N"/>
</dbReference>
<sequence length="816" mass="88390">MSAPDLPSSARVVVIGGGIVGCSTAYHLGKMGWTDVILLERNKLTSGSTWHAAGLVGQLRTSANITQLLGESVALYKRLEAETGLATGWKMNGGLRLACNADRWTEVKRQATTAKSFGLDMQLLTPKEAQELWPLMTVDDVVGAAFLPTDGQANPSDITQALAKGARMAGVTLMEEIGVEAIEVELGKVKAVVTTQGRIACEKVVICAGMWSRALGKLAGVNIPLVAVQHQYMVTEPIEGVPRNLPTLRDPDRLTYYKEEVGGLVAGGYEPNPIPWAQKGIPDGFHFSLLQENWEHFEPLMNLMLGRVPALETAGVRQLINGPESFTPDGNFILGEAPEVKGVFVGAGFNAFGIASGGGAGMALAEWVARGEPPYDLWPVDIRRFGANHRDEGWVRTRTLEAYAKHYTMAWPAEEHASGRPLRRSPLYDRLKAEGAVFGEKLGWERANWFAGEGDEPRDLYSFERPNWFTAVGREHAACRERAVLFDQTSFAKFEMVGPDAEAALSWICANDVDKPPGTLIYTQLLNAKGGIECDLTVARLAADRYYIVTGTGFATHDFDWIARNIPEGLDAKLIDVTSAGATLSLFGPKARDILAALTDDDISNEGFPFGRVKRIGVAGAPVTALRVTYVGELGWELHLPVEFAATVFDALVEAGRPHGLALAGYRAIETLRLEKGYRAWGAEIGPDHSPLVAGLGWAVKLKSNRNFLGREALEAQRARPLPRLLAGFTVDDPGIVLLGRETIYRNGRRAGWLSSGGFGYTLGKPVGYGYVRDPDGVNADYVLSGSYELEVAGVRVPASVSLAPFYDPKMTKVKA</sequence>
<dbReference type="SUPFAM" id="SSF103025">
    <property type="entry name" value="Folate-binding domain"/>
    <property type="match status" value="1"/>
</dbReference>
<dbReference type="InterPro" id="IPR036188">
    <property type="entry name" value="FAD/NAD-bd_sf"/>
</dbReference>
<dbReference type="Pfam" id="PF08669">
    <property type="entry name" value="GCV_T_C"/>
    <property type="match status" value="1"/>
</dbReference>
<evidence type="ECO:0000313" key="4">
    <source>
        <dbReference type="EMBL" id="MCK0208918.1"/>
    </source>
</evidence>
<name>A0ABT0DNQ7_9HYPH</name>
<dbReference type="Gene3D" id="3.30.70.1400">
    <property type="entry name" value="Aminomethyltransferase beta-barrel domains"/>
    <property type="match status" value="1"/>
</dbReference>
<dbReference type="Gene3D" id="3.50.50.60">
    <property type="entry name" value="FAD/NAD(P)-binding domain"/>
    <property type="match status" value="1"/>
</dbReference>
<dbReference type="InterPro" id="IPR013977">
    <property type="entry name" value="GcvT_C"/>
</dbReference>
<reference evidence="5" key="2">
    <citation type="submission" date="2023-07" db="EMBL/GenBank/DDBJ databases">
        <title>Ancylobacter moscoviensis sp. nov., facultatively methylotrophic bacteria from activated sludge and the reclassification of Starkeya novella (Starkey 1934) Kelly et al. 2000 as Ancylobacter novellus comb. nov., Starkeya koreensis Im et al. 2006 as Ancylobacter koreensis comb.nov., Angulomicrobium tetraedrale Vasil'eva et al. 1986 as Ancylobacter tetraedralis comb. nov., Angulomicrobium amanitiforme Fritz et al. 2004 as Ancylobacter amanitiformis comb. nov. and Methylorhabdus multivorans Doronina et al. 1996 as Ancylobacter multivorans comb. nov. and emended description of the genus Ancylobacter.</title>
        <authorList>
            <person name="Doronina N."/>
            <person name="Chemodurova A."/>
            <person name="Grouzdev D."/>
            <person name="Koziaeva V."/>
            <person name="Shi W."/>
            <person name="Wu L."/>
            <person name="Kaparullina E."/>
        </authorList>
    </citation>
    <scope>NUCLEOTIDE SEQUENCE [LARGE SCALE GENOMIC DNA]</scope>
    <source>
        <strain evidence="5">Jip08</strain>
    </source>
</reference>
<dbReference type="PROSITE" id="PS50206">
    <property type="entry name" value="RHODANESE_3"/>
    <property type="match status" value="1"/>
</dbReference>
<dbReference type="InterPro" id="IPR028896">
    <property type="entry name" value="GcvT/YgfZ/DmdA"/>
</dbReference>
<dbReference type="Pfam" id="PF01266">
    <property type="entry name" value="DAO"/>
    <property type="match status" value="1"/>
</dbReference>
<dbReference type="Gene3D" id="3.30.9.10">
    <property type="entry name" value="D-Amino Acid Oxidase, subunit A, domain 2"/>
    <property type="match status" value="1"/>
</dbReference>
<organism evidence="4 5">
    <name type="scientific">Ancylobacter koreensis</name>
    <dbReference type="NCBI Taxonomy" id="266121"/>
    <lineage>
        <taxon>Bacteria</taxon>
        <taxon>Pseudomonadati</taxon>
        <taxon>Pseudomonadota</taxon>
        <taxon>Alphaproteobacteria</taxon>
        <taxon>Hyphomicrobiales</taxon>
        <taxon>Xanthobacteraceae</taxon>
        <taxon>Ancylobacter</taxon>
    </lineage>
</organism>
<keyword evidence="2" id="KW-0560">Oxidoreductase</keyword>
<dbReference type="PANTHER" id="PTHR43757">
    <property type="entry name" value="AMINOMETHYLTRANSFERASE"/>
    <property type="match status" value="1"/>
</dbReference>
<dbReference type="InterPro" id="IPR001763">
    <property type="entry name" value="Rhodanese-like_dom"/>
</dbReference>
<protein>
    <submittedName>
        <fullName evidence="4">FAD-dependent oxidoreductase</fullName>
    </submittedName>
</protein>
<dbReference type="EMBL" id="JALKCG010000005">
    <property type="protein sequence ID" value="MCK0208918.1"/>
    <property type="molecule type" value="Genomic_DNA"/>
</dbReference>
<dbReference type="InterPro" id="IPR032503">
    <property type="entry name" value="FAO_M"/>
</dbReference>
<reference evidence="4 5" key="1">
    <citation type="submission" date="2022-04" db="EMBL/GenBank/DDBJ databases">
        <authorList>
            <person name="Grouzdev D.S."/>
            <person name="Pantiukh K.S."/>
            <person name="Krutkina M.S."/>
        </authorList>
    </citation>
    <scope>NUCLEOTIDE SEQUENCE [LARGE SCALE GENOMIC DNA]</scope>
    <source>
        <strain evidence="4 5">Jip08</strain>
    </source>
</reference>
<dbReference type="InterPro" id="IPR029043">
    <property type="entry name" value="GcvT/YgfZ_C"/>
</dbReference>
<evidence type="ECO:0000259" key="3">
    <source>
        <dbReference type="PROSITE" id="PS50206"/>
    </source>
</evidence>
<comment type="similarity">
    <text evidence="1">Belongs to the GcvT family.</text>
</comment>
<dbReference type="Pfam" id="PF01571">
    <property type="entry name" value="GCV_T"/>
    <property type="match status" value="1"/>
</dbReference>
<dbReference type="InterPro" id="IPR027266">
    <property type="entry name" value="TrmE/GcvT-like"/>
</dbReference>
<dbReference type="SUPFAM" id="SSF101790">
    <property type="entry name" value="Aminomethyltransferase beta-barrel domain"/>
    <property type="match status" value="1"/>
</dbReference>
<dbReference type="SUPFAM" id="SSF54373">
    <property type="entry name" value="FAD-linked reductases, C-terminal domain"/>
    <property type="match status" value="1"/>
</dbReference>
<dbReference type="Proteomes" id="UP001202867">
    <property type="component" value="Unassembled WGS sequence"/>
</dbReference>
<dbReference type="Gene3D" id="2.40.30.110">
    <property type="entry name" value="Aminomethyltransferase beta-barrel domains"/>
    <property type="match status" value="1"/>
</dbReference>
<dbReference type="Gene3D" id="3.30.1360.120">
    <property type="entry name" value="Probable tRNA modification gtpase trme, domain 1"/>
    <property type="match status" value="1"/>
</dbReference>
<accession>A0ABT0DNQ7</accession>
<proteinExistence type="inferred from homology"/>
<dbReference type="InterPro" id="IPR006076">
    <property type="entry name" value="FAD-dep_OxRdtase"/>
</dbReference>
<evidence type="ECO:0000313" key="5">
    <source>
        <dbReference type="Proteomes" id="UP001202867"/>
    </source>
</evidence>
<dbReference type="Pfam" id="PF16350">
    <property type="entry name" value="FAO_M"/>
    <property type="match status" value="1"/>
</dbReference>
<dbReference type="SUPFAM" id="SSF51905">
    <property type="entry name" value="FAD/NAD(P)-binding domain"/>
    <property type="match status" value="1"/>
</dbReference>
<keyword evidence="5" id="KW-1185">Reference proteome</keyword>